<accession>A0A7S1HVE7</accession>
<dbReference type="PANTHER" id="PTHR12820:SF0">
    <property type="entry name" value="VACUOLAR PROTEIN SORTING-ASSOCIATED PROTEIN 53 HOMOLOG"/>
    <property type="match status" value="1"/>
</dbReference>
<dbReference type="GO" id="GO:0042147">
    <property type="term" value="P:retrograde transport, endosome to Golgi"/>
    <property type="evidence" value="ECO:0007669"/>
    <property type="project" value="InterPro"/>
</dbReference>
<dbReference type="EMBL" id="HBGA01008753">
    <property type="protein sequence ID" value="CAD8992099.1"/>
    <property type="molecule type" value="Transcribed_RNA"/>
</dbReference>
<protein>
    <recommendedName>
        <fullName evidence="1">Vps53 N-terminal domain-containing protein</fullName>
    </recommendedName>
</protein>
<dbReference type="Pfam" id="PF04100">
    <property type="entry name" value="Vps53_N"/>
    <property type="match status" value="1"/>
</dbReference>
<sequence length="540" mass="60135">MGDSLVENFVQAIVSQQVNAYKQAFLSVTEVNFIASVADRYEWLTRNLRVFDDMFPSHWDVPFAVYKQVVCICIKAELQFAIPSCNEVNPLLRLWRKTSTFQKSIAKILDGKREANQIGSRVRAYNCITDVLEHLQKLADLEENMTEEALKGFLAQENWEGLPTSNLLESSENMFFFIQQRIRDWAGLSQGAMLYSIVCVWRRYLIVYALHLVGRLPPTVDSTKELPLPVVKQVCVLINSAQWWAGLVDNVMERAGFPQGDTAMQAAKEAFGLVASKGMDYLAAVAYVPIQRWVQKLIQGPGTAKGPWHAECVDRIEEVLSKQMQALGPVVCCLSAGPLAFCTTFVSLVVAKMLAQLYQRKQVPSKDMGNLLSAALQLSSHLKDLPYSCVPEEGAQSAPDMSDFGTHVEKEMLRLQHLLVLIEMPPELVVDEYCSLMPNPSGPGLTKVLQMRGASEADITIALEHFQLLGPGHRDTPSPPPALPWLAGPSPAALTMGPFKGERLPNGQFRISEGQLVIHLKREKVFNTLWSFLVAAYQAT</sequence>
<evidence type="ECO:0000313" key="2">
    <source>
        <dbReference type="EMBL" id="CAD8992099.1"/>
    </source>
</evidence>
<dbReference type="AlphaFoldDB" id="A0A7S1HVE7"/>
<dbReference type="GO" id="GO:0005829">
    <property type="term" value="C:cytosol"/>
    <property type="evidence" value="ECO:0007669"/>
    <property type="project" value="GOC"/>
</dbReference>
<organism evidence="2">
    <name type="scientific">Eutreptiella gymnastica</name>
    <dbReference type="NCBI Taxonomy" id="73025"/>
    <lineage>
        <taxon>Eukaryota</taxon>
        <taxon>Discoba</taxon>
        <taxon>Euglenozoa</taxon>
        <taxon>Euglenida</taxon>
        <taxon>Spirocuta</taxon>
        <taxon>Euglenophyceae</taxon>
        <taxon>Eutreptiales</taxon>
        <taxon>Eutreptiaceae</taxon>
        <taxon>Eutreptiella</taxon>
    </lineage>
</organism>
<dbReference type="PANTHER" id="PTHR12820">
    <property type="entry name" value="VACUOLAR SORTING PROTEIN 53"/>
    <property type="match status" value="1"/>
</dbReference>
<proteinExistence type="predicted"/>
<dbReference type="InterPro" id="IPR007234">
    <property type="entry name" value="Vps53_N"/>
</dbReference>
<name>A0A7S1HVE7_9EUGL</name>
<reference evidence="2" key="1">
    <citation type="submission" date="2021-01" db="EMBL/GenBank/DDBJ databases">
        <authorList>
            <person name="Corre E."/>
            <person name="Pelletier E."/>
            <person name="Niang G."/>
            <person name="Scheremetjew M."/>
            <person name="Finn R."/>
            <person name="Kale V."/>
            <person name="Holt S."/>
            <person name="Cochrane G."/>
            <person name="Meng A."/>
            <person name="Brown T."/>
            <person name="Cohen L."/>
        </authorList>
    </citation>
    <scope>NUCLEOTIDE SEQUENCE</scope>
    <source>
        <strain evidence="2">NIES-381</strain>
    </source>
</reference>
<evidence type="ECO:0000259" key="1">
    <source>
        <dbReference type="Pfam" id="PF04100"/>
    </source>
</evidence>
<feature type="domain" description="Vps53 N-terminal" evidence="1">
    <location>
        <begin position="6"/>
        <end position="155"/>
    </location>
</feature>
<dbReference type="InterPro" id="IPR039766">
    <property type="entry name" value="Vps53"/>
</dbReference>
<gene>
    <name evidence="2" type="ORF">EGYM00392_LOCUS3146</name>
</gene>
<dbReference type="GO" id="GO:0000938">
    <property type="term" value="C:GARP complex"/>
    <property type="evidence" value="ECO:0007669"/>
    <property type="project" value="InterPro"/>
</dbReference>